<organism evidence="1 2">
    <name type="scientific">Molorchus minor</name>
    <dbReference type="NCBI Taxonomy" id="1323400"/>
    <lineage>
        <taxon>Eukaryota</taxon>
        <taxon>Metazoa</taxon>
        <taxon>Ecdysozoa</taxon>
        <taxon>Arthropoda</taxon>
        <taxon>Hexapoda</taxon>
        <taxon>Insecta</taxon>
        <taxon>Pterygota</taxon>
        <taxon>Neoptera</taxon>
        <taxon>Endopterygota</taxon>
        <taxon>Coleoptera</taxon>
        <taxon>Polyphaga</taxon>
        <taxon>Cucujiformia</taxon>
        <taxon>Chrysomeloidea</taxon>
        <taxon>Cerambycidae</taxon>
        <taxon>Lamiinae</taxon>
        <taxon>Monochamini</taxon>
        <taxon>Molorchus</taxon>
    </lineage>
</organism>
<sequence length="86" mass="9156">MRLTGPGNLPSIRIKHIGIGQGLQLLLQRPSLSVQLVGLVCNSISKRPGQNLFKVVLKKTCLSGVTNCGISCGSGRDIATSSKYNY</sequence>
<reference evidence="1" key="1">
    <citation type="journal article" date="2023" name="Insect Mol. Biol.">
        <title>Genome sequencing provides insights into the evolution of gene families encoding plant cell wall-degrading enzymes in longhorned beetles.</title>
        <authorList>
            <person name="Shin N.R."/>
            <person name="Okamura Y."/>
            <person name="Kirsch R."/>
            <person name="Pauchet Y."/>
        </authorList>
    </citation>
    <scope>NUCLEOTIDE SEQUENCE</scope>
    <source>
        <strain evidence="1">MMC_N1</strain>
    </source>
</reference>
<name>A0ABQ9K8W0_9CUCU</name>
<accession>A0ABQ9K8W0</accession>
<evidence type="ECO:0000313" key="1">
    <source>
        <dbReference type="EMBL" id="KAJ8985972.1"/>
    </source>
</evidence>
<gene>
    <name evidence="1" type="ORF">NQ317_010731</name>
</gene>
<protein>
    <submittedName>
        <fullName evidence="1">Uncharacterized protein</fullName>
    </submittedName>
</protein>
<evidence type="ECO:0000313" key="2">
    <source>
        <dbReference type="Proteomes" id="UP001162164"/>
    </source>
</evidence>
<comment type="caution">
    <text evidence="1">The sequence shown here is derived from an EMBL/GenBank/DDBJ whole genome shotgun (WGS) entry which is preliminary data.</text>
</comment>
<proteinExistence type="predicted"/>
<dbReference type="Proteomes" id="UP001162164">
    <property type="component" value="Unassembled WGS sequence"/>
</dbReference>
<dbReference type="EMBL" id="JAPWTJ010000005">
    <property type="protein sequence ID" value="KAJ8985972.1"/>
    <property type="molecule type" value="Genomic_DNA"/>
</dbReference>
<keyword evidence="2" id="KW-1185">Reference proteome</keyword>